<reference evidence="6" key="1">
    <citation type="submission" date="2020-10" db="EMBL/GenBank/DDBJ databases">
        <authorList>
            <person name="Gilroy R."/>
        </authorList>
    </citation>
    <scope>NUCLEOTIDE SEQUENCE</scope>
    <source>
        <strain evidence="6">13766</strain>
    </source>
</reference>
<dbReference type="FunFam" id="3.90.1180.10:FF:000001">
    <property type="entry name" value="50S ribosomal protein L13"/>
    <property type="match status" value="1"/>
</dbReference>
<dbReference type="EMBL" id="DVJN01000239">
    <property type="protein sequence ID" value="HIS93855.1"/>
    <property type="molecule type" value="Genomic_DNA"/>
</dbReference>
<comment type="caution">
    <text evidence="6">The sequence shown here is derived from an EMBL/GenBank/DDBJ whole genome shotgun (WGS) entry which is preliminary data.</text>
</comment>
<dbReference type="GO" id="GO:0003735">
    <property type="term" value="F:structural constituent of ribosome"/>
    <property type="evidence" value="ECO:0007669"/>
    <property type="project" value="InterPro"/>
</dbReference>
<dbReference type="GO" id="GO:0017148">
    <property type="term" value="P:negative regulation of translation"/>
    <property type="evidence" value="ECO:0007669"/>
    <property type="project" value="TreeGrafter"/>
</dbReference>
<dbReference type="PIRSF" id="PIRSF002181">
    <property type="entry name" value="Ribosomal_L13"/>
    <property type="match status" value="1"/>
</dbReference>
<evidence type="ECO:0000256" key="5">
    <source>
        <dbReference type="HAMAP-Rule" id="MF_01366"/>
    </source>
</evidence>
<dbReference type="PANTHER" id="PTHR11545">
    <property type="entry name" value="RIBOSOMAL PROTEIN L13"/>
    <property type="match status" value="1"/>
</dbReference>
<dbReference type="GO" id="GO:0003729">
    <property type="term" value="F:mRNA binding"/>
    <property type="evidence" value="ECO:0007669"/>
    <property type="project" value="TreeGrafter"/>
</dbReference>
<comment type="similarity">
    <text evidence="1 5">Belongs to the universal ribosomal protein uL13 family.</text>
</comment>
<dbReference type="GO" id="GO:0022625">
    <property type="term" value="C:cytosolic large ribosomal subunit"/>
    <property type="evidence" value="ECO:0007669"/>
    <property type="project" value="TreeGrafter"/>
</dbReference>
<dbReference type="CDD" id="cd00392">
    <property type="entry name" value="Ribosomal_L13"/>
    <property type="match status" value="1"/>
</dbReference>
<name>A0A9D1G3M4_9FIRM</name>
<dbReference type="InterPro" id="IPR005823">
    <property type="entry name" value="Ribosomal_uL13_bac-type"/>
</dbReference>
<dbReference type="Pfam" id="PF00572">
    <property type="entry name" value="Ribosomal_L13"/>
    <property type="match status" value="1"/>
</dbReference>
<dbReference type="SUPFAM" id="SSF52161">
    <property type="entry name" value="Ribosomal protein L13"/>
    <property type="match status" value="1"/>
</dbReference>
<dbReference type="AlphaFoldDB" id="A0A9D1G3M4"/>
<comment type="subunit">
    <text evidence="5">Part of the 50S ribosomal subunit.</text>
</comment>
<evidence type="ECO:0000256" key="3">
    <source>
        <dbReference type="ARBA" id="ARBA00023274"/>
    </source>
</evidence>
<proteinExistence type="inferred from homology"/>
<dbReference type="HAMAP" id="MF_01366">
    <property type="entry name" value="Ribosomal_uL13"/>
    <property type="match status" value="1"/>
</dbReference>
<dbReference type="NCBIfam" id="TIGR01066">
    <property type="entry name" value="rplM_bact"/>
    <property type="match status" value="1"/>
</dbReference>
<dbReference type="InterPro" id="IPR005822">
    <property type="entry name" value="Ribosomal_uL13"/>
</dbReference>
<dbReference type="Proteomes" id="UP000824140">
    <property type="component" value="Unassembled WGS sequence"/>
</dbReference>
<protein>
    <recommendedName>
        <fullName evidence="4 5">Large ribosomal subunit protein uL13</fullName>
    </recommendedName>
</protein>
<sequence length="154" mass="17493">MNHFTLEGFTVNTYMAKPAGVERTWYVIDAEGMVLGRLASQVAMLLRGKHKPTFTPHVDTGDYVIVINTDKMVLTGKKLDKKMYRHHTGYPGGLKEISYRKMMAKKSDFVLKEAVRGMLPKNPLGYKMLKKLHVYTGAEHAHQAQQPVAYQIKL</sequence>
<evidence type="ECO:0000256" key="4">
    <source>
        <dbReference type="ARBA" id="ARBA00035201"/>
    </source>
</evidence>
<comment type="function">
    <text evidence="5">This protein is one of the early assembly proteins of the 50S ribosomal subunit, although it is not seen to bind rRNA by itself. It is important during the early stages of 50S assembly.</text>
</comment>
<dbReference type="PANTHER" id="PTHR11545:SF2">
    <property type="entry name" value="LARGE RIBOSOMAL SUBUNIT PROTEIN UL13M"/>
    <property type="match status" value="1"/>
</dbReference>
<accession>A0A9D1G3M4</accession>
<evidence type="ECO:0000256" key="1">
    <source>
        <dbReference type="ARBA" id="ARBA00006227"/>
    </source>
</evidence>
<keyword evidence="3 5" id="KW-0687">Ribonucleoprotein</keyword>
<evidence type="ECO:0000256" key="2">
    <source>
        <dbReference type="ARBA" id="ARBA00022980"/>
    </source>
</evidence>
<keyword evidence="2 5" id="KW-0689">Ribosomal protein</keyword>
<organism evidence="6 7">
    <name type="scientific">Candidatus Alectryocaccomicrobium excrementavium</name>
    <dbReference type="NCBI Taxonomy" id="2840668"/>
    <lineage>
        <taxon>Bacteria</taxon>
        <taxon>Bacillati</taxon>
        <taxon>Bacillota</taxon>
        <taxon>Clostridia</taxon>
        <taxon>Candidatus Alectryocaccomicrobium</taxon>
    </lineage>
</organism>
<evidence type="ECO:0000313" key="7">
    <source>
        <dbReference type="Proteomes" id="UP000824140"/>
    </source>
</evidence>
<dbReference type="GO" id="GO:0006412">
    <property type="term" value="P:translation"/>
    <property type="evidence" value="ECO:0007669"/>
    <property type="project" value="UniProtKB-UniRule"/>
</dbReference>
<dbReference type="InterPro" id="IPR036899">
    <property type="entry name" value="Ribosomal_uL13_sf"/>
</dbReference>
<dbReference type="Gene3D" id="3.90.1180.10">
    <property type="entry name" value="Ribosomal protein L13"/>
    <property type="match status" value="1"/>
</dbReference>
<reference evidence="6" key="2">
    <citation type="journal article" date="2021" name="PeerJ">
        <title>Extensive microbial diversity within the chicken gut microbiome revealed by metagenomics and culture.</title>
        <authorList>
            <person name="Gilroy R."/>
            <person name="Ravi A."/>
            <person name="Getino M."/>
            <person name="Pursley I."/>
            <person name="Horton D.L."/>
            <person name="Alikhan N.F."/>
            <person name="Baker D."/>
            <person name="Gharbi K."/>
            <person name="Hall N."/>
            <person name="Watson M."/>
            <person name="Adriaenssens E.M."/>
            <person name="Foster-Nyarko E."/>
            <person name="Jarju S."/>
            <person name="Secka A."/>
            <person name="Antonio M."/>
            <person name="Oren A."/>
            <person name="Chaudhuri R.R."/>
            <person name="La Ragione R."/>
            <person name="Hildebrand F."/>
            <person name="Pallen M.J."/>
        </authorList>
    </citation>
    <scope>NUCLEOTIDE SEQUENCE</scope>
    <source>
        <strain evidence="6">13766</strain>
    </source>
</reference>
<evidence type="ECO:0000313" key="6">
    <source>
        <dbReference type="EMBL" id="HIS93855.1"/>
    </source>
</evidence>
<gene>
    <name evidence="5 6" type="primary">rplM</name>
    <name evidence="6" type="ORF">IAA84_12640</name>
</gene>